<dbReference type="Gene3D" id="1.25.40.20">
    <property type="entry name" value="Ankyrin repeat-containing domain"/>
    <property type="match status" value="2"/>
</dbReference>
<dbReference type="PROSITE" id="PS50088">
    <property type="entry name" value="ANK_REPEAT"/>
    <property type="match status" value="1"/>
</dbReference>
<proteinExistence type="predicted"/>
<dbReference type="PANTHER" id="PTHR24198">
    <property type="entry name" value="ANKYRIN REPEAT AND PROTEIN KINASE DOMAIN-CONTAINING PROTEIN"/>
    <property type="match status" value="1"/>
</dbReference>
<evidence type="ECO:0000256" key="2">
    <source>
        <dbReference type="ARBA" id="ARBA00023043"/>
    </source>
</evidence>
<dbReference type="SMART" id="SM00248">
    <property type="entry name" value="ANK"/>
    <property type="match status" value="4"/>
</dbReference>
<evidence type="ECO:0000256" key="1">
    <source>
        <dbReference type="ARBA" id="ARBA00022737"/>
    </source>
</evidence>
<name>A0ABM7NUB7_9VIRU</name>
<evidence type="ECO:0000313" key="3">
    <source>
        <dbReference type="EMBL" id="BCS83696.1"/>
    </source>
</evidence>
<keyword evidence="4" id="KW-1185">Reference proteome</keyword>
<protein>
    <submittedName>
        <fullName evidence="3">Ankyrin repeat protein</fullName>
    </submittedName>
</protein>
<dbReference type="Pfam" id="PF12796">
    <property type="entry name" value="Ank_2"/>
    <property type="match status" value="1"/>
</dbReference>
<accession>A0ABM7NUB7</accession>
<sequence length="481" mass="56474">MSKYHHYLKKNNKPYVCHKPDKFQKKSKNYRHVKSNLLKINPPKNKPSEPNKLNEINVTNNAWMNKNLIGSHLIDSITITIGDYTETYNPECDTYNPTYVNNDYCGEIFFPRSSIFPHYGSNLLYPHCKSKLLSKYESFYSKKISNSKIIKILFEDKINFLEKDIDNMNHLMCACFFSQNDNNIEIVKILLNLHINVNARNRYGETALLYSLKFPGNIEIIKLLLKHGANIDAPNQYYLVPFLYWSQTKYQPDIIIGKLLLDAGTDINTIDNHGSNALINIILNDSSDNENTSKIVTFLLSKGIDFNQTSTIFPIGHWNYPWDKYCTGEKWKPLNYAYSRYKIKGDFKTLQILLNYSRDYLLLEKIVIKDKPLLDIIESIKYYTYFFKTINEDLKETCDTLLFKPGGIRSKIMNINWNLNLNIVKNCICRNKENNHWNIKHETFEKCIEWNNFEIFNYFGICDTDKLKIIINESMNSIMID</sequence>
<dbReference type="InterPro" id="IPR036770">
    <property type="entry name" value="Ankyrin_rpt-contain_sf"/>
</dbReference>
<dbReference type="PANTHER" id="PTHR24198:SF165">
    <property type="entry name" value="ANKYRIN REPEAT-CONTAINING PROTEIN-RELATED"/>
    <property type="match status" value="1"/>
</dbReference>
<dbReference type="GeneID" id="80558901"/>
<organism evidence="3 4">
    <name type="scientific">Cotonvirus japonicus</name>
    <dbReference type="NCBI Taxonomy" id="2811091"/>
    <lineage>
        <taxon>Viruses</taxon>
        <taxon>Varidnaviria</taxon>
        <taxon>Bamfordvirae</taxon>
        <taxon>Nucleocytoviricota</taxon>
        <taxon>Megaviricetes</taxon>
        <taxon>Imitervirales</taxon>
        <taxon>Mimiviridae</taxon>
        <taxon>Megamimivirinae</taxon>
        <taxon>Cotonvirus</taxon>
        <taxon>Cotonvirus japonicum</taxon>
    </lineage>
</organism>
<reference evidence="3 4" key="1">
    <citation type="submission" date="2021-02" db="EMBL/GenBank/DDBJ databases">
        <title>Cotonvirus japonicus, which uses Golgi apparatus of host cells for its virion factory, phylogenetically links tailed tupanvirus and icosahedral mimivirus.</title>
        <authorList>
            <person name="Takahashi H."/>
            <person name="Fukaya S."/>
            <person name="Song C."/>
            <person name="Murata K."/>
            <person name="Takemura M."/>
        </authorList>
    </citation>
    <scope>NUCLEOTIDE SEQUENCE [LARGE SCALE GENOMIC DNA]</scope>
</reference>
<dbReference type="EMBL" id="AP024483">
    <property type="protein sequence ID" value="BCS83696.1"/>
    <property type="molecule type" value="Genomic_DNA"/>
</dbReference>
<evidence type="ECO:0000313" key="4">
    <source>
        <dbReference type="Proteomes" id="UP001321479"/>
    </source>
</evidence>
<keyword evidence="2" id="KW-0040">ANK repeat</keyword>
<dbReference type="SUPFAM" id="SSF48403">
    <property type="entry name" value="Ankyrin repeat"/>
    <property type="match status" value="1"/>
</dbReference>
<dbReference type="RefSeq" id="YP_010842304.1">
    <property type="nucleotide sequence ID" value="NC_079139.1"/>
</dbReference>
<dbReference type="InterPro" id="IPR002110">
    <property type="entry name" value="Ankyrin_rpt"/>
</dbReference>
<dbReference type="Proteomes" id="UP001321479">
    <property type="component" value="Segment"/>
</dbReference>
<keyword evidence="1" id="KW-0677">Repeat</keyword>